<organism evidence="2 3">
    <name type="scientific">Amycolatopsis tucumanensis</name>
    <dbReference type="NCBI Taxonomy" id="401106"/>
    <lineage>
        <taxon>Bacteria</taxon>
        <taxon>Bacillati</taxon>
        <taxon>Actinomycetota</taxon>
        <taxon>Actinomycetes</taxon>
        <taxon>Pseudonocardiales</taxon>
        <taxon>Pseudonocardiaceae</taxon>
        <taxon>Amycolatopsis</taxon>
    </lineage>
</organism>
<keyword evidence="3" id="KW-1185">Reference proteome</keyword>
<sequence>MSAGVFLMVLCLVLEPVVSDIPMAANLAIGVVAGSITAMVVFARLVDVTAVADSDGSH</sequence>
<name>A0ABP7HPG4_9PSEU</name>
<keyword evidence="1" id="KW-0812">Transmembrane</keyword>
<proteinExistence type="predicted"/>
<protein>
    <submittedName>
        <fullName evidence="2">Uncharacterized protein</fullName>
    </submittedName>
</protein>
<evidence type="ECO:0000313" key="3">
    <source>
        <dbReference type="Proteomes" id="UP001501624"/>
    </source>
</evidence>
<evidence type="ECO:0000313" key="2">
    <source>
        <dbReference type="EMBL" id="GAA3794115.1"/>
    </source>
</evidence>
<gene>
    <name evidence="2" type="ORF">GCM10022380_08740</name>
</gene>
<evidence type="ECO:0000256" key="1">
    <source>
        <dbReference type="SAM" id="Phobius"/>
    </source>
</evidence>
<keyword evidence="1" id="KW-1133">Transmembrane helix</keyword>
<feature type="transmembrane region" description="Helical" evidence="1">
    <location>
        <begin position="29"/>
        <end position="52"/>
    </location>
</feature>
<keyword evidence="1" id="KW-0472">Membrane</keyword>
<comment type="caution">
    <text evidence="2">The sequence shown here is derived from an EMBL/GenBank/DDBJ whole genome shotgun (WGS) entry which is preliminary data.</text>
</comment>
<dbReference type="Proteomes" id="UP001501624">
    <property type="component" value="Unassembled WGS sequence"/>
</dbReference>
<reference evidence="3" key="1">
    <citation type="journal article" date="2019" name="Int. J. Syst. Evol. Microbiol.">
        <title>The Global Catalogue of Microorganisms (GCM) 10K type strain sequencing project: providing services to taxonomists for standard genome sequencing and annotation.</title>
        <authorList>
            <consortium name="The Broad Institute Genomics Platform"/>
            <consortium name="The Broad Institute Genome Sequencing Center for Infectious Disease"/>
            <person name="Wu L."/>
            <person name="Ma J."/>
        </authorList>
    </citation>
    <scope>NUCLEOTIDE SEQUENCE [LARGE SCALE GENOMIC DNA]</scope>
    <source>
        <strain evidence="3">JCM 17017</strain>
    </source>
</reference>
<accession>A0ABP7HPG4</accession>
<dbReference type="EMBL" id="BAABCM010000001">
    <property type="protein sequence ID" value="GAA3794115.1"/>
    <property type="molecule type" value="Genomic_DNA"/>
</dbReference>